<organism evidence="2">
    <name type="scientific">Haemonchus placei</name>
    <name type="common">Barber's pole worm</name>
    <dbReference type="NCBI Taxonomy" id="6290"/>
    <lineage>
        <taxon>Eukaryota</taxon>
        <taxon>Metazoa</taxon>
        <taxon>Ecdysozoa</taxon>
        <taxon>Nematoda</taxon>
        <taxon>Chromadorea</taxon>
        <taxon>Rhabditida</taxon>
        <taxon>Rhabditina</taxon>
        <taxon>Rhabditomorpha</taxon>
        <taxon>Strongyloidea</taxon>
        <taxon>Trichostrongylidae</taxon>
        <taxon>Haemonchus</taxon>
    </lineage>
</organism>
<dbReference type="Gene3D" id="3.40.525.10">
    <property type="entry name" value="CRAL-TRIO lipid binding domain"/>
    <property type="match status" value="1"/>
</dbReference>
<reference evidence="2" key="1">
    <citation type="submission" date="2017-02" db="UniProtKB">
        <authorList>
            <consortium name="WormBaseParasite"/>
        </authorList>
    </citation>
    <scope>IDENTIFICATION</scope>
</reference>
<sequence length="95" mass="10766">LKAEDIAHVLRDGVALLPGSRDRTGRAIIVFPPKEHQLNSDNIRNILRYLHTVTADDTKELGFTVIIDMRGKHASNNVRPILKSINVSSWRIPRF</sequence>
<dbReference type="GO" id="GO:0019898">
    <property type="term" value="C:extrinsic component of membrane"/>
    <property type="evidence" value="ECO:0007669"/>
    <property type="project" value="TreeGrafter"/>
</dbReference>
<dbReference type="AlphaFoldDB" id="A0A0N4X3F4"/>
<dbReference type="InterPro" id="IPR051336">
    <property type="entry name" value="RhoGEF_Guanine_NuclExch_SF"/>
</dbReference>
<dbReference type="InterPro" id="IPR036865">
    <property type="entry name" value="CRAL-TRIO_dom_sf"/>
</dbReference>
<keyword evidence="1" id="KW-0344">Guanine-nucleotide releasing factor</keyword>
<accession>A0A0N4X3F4</accession>
<protein>
    <submittedName>
        <fullName evidence="2">CRAL-TRIO domain-containing protein</fullName>
    </submittedName>
</protein>
<dbReference type="GO" id="GO:0007411">
    <property type="term" value="P:axon guidance"/>
    <property type="evidence" value="ECO:0007669"/>
    <property type="project" value="TreeGrafter"/>
</dbReference>
<dbReference type="GO" id="GO:0005737">
    <property type="term" value="C:cytoplasm"/>
    <property type="evidence" value="ECO:0007669"/>
    <property type="project" value="TreeGrafter"/>
</dbReference>
<dbReference type="OMA" id="PARTNHE"/>
<dbReference type="PANTHER" id="PTHR22826">
    <property type="entry name" value="RHO GUANINE EXCHANGE FACTOR-RELATED"/>
    <property type="match status" value="1"/>
</dbReference>
<name>A0A0N4X3F4_HAEPC</name>
<dbReference type="PANTHER" id="PTHR22826:SF106">
    <property type="entry name" value="TRIO, ISOFORM A"/>
    <property type="match status" value="1"/>
</dbReference>
<dbReference type="SUPFAM" id="SSF52087">
    <property type="entry name" value="CRAL/TRIO domain"/>
    <property type="match status" value="1"/>
</dbReference>
<evidence type="ECO:0000313" key="2">
    <source>
        <dbReference type="WBParaSite" id="HPLM_0001889601-mRNA-1"/>
    </source>
</evidence>
<dbReference type="GO" id="GO:0005085">
    <property type="term" value="F:guanyl-nucleotide exchange factor activity"/>
    <property type="evidence" value="ECO:0007669"/>
    <property type="project" value="UniProtKB-KW"/>
</dbReference>
<dbReference type="WBParaSite" id="HPLM_0001889601-mRNA-1">
    <property type="protein sequence ID" value="HPLM_0001889601-mRNA-1"/>
    <property type="gene ID" value="HPLM_0001889601"/>
</dbReference>
<proteinExistence type="predicted"/>
<evidence type="ECO:0000256" key="1">
    <source>
        <dbReference type="ARBA" id="ARBA00022658"/>
    </source>
</evidence>